<name>A0A3N0E6M8_SINP1</name>
<feature type="transmembrane region" description="Helical" evidence="1">
    <location>
        <begin position="298"/>
        <end position="318"/>
    </location>
</feature>
<proteinExistence type="predicted"/>
<evidence type="ECO:0000313" key="2">
    <source>
        <dbReference type="EMBL" id="RNL83419.1"/>
    </source>
</evidence>
<accession>A0A3N0E6M8</accession>
<dbReference type="OrthoDB" id="1452530at2"/>
<reference evidence="2 3" key="1">
    <citation type="submission" date="2018-10" db="EMBL/GenBank/DDBJ databases">
        <title>Sinomicrobium pectinilyticum sp. nov., a pectinase-producing bacterium isolated from alkaline and saline soil, and emended description of the genus Sinomicrobium.</title>
        <authorList>
            <person name="Cheng B."/>
            <person name="Li C."/>
            <person name="Lai Q."/>
            <person name="Du M."/>
            <person name="Shao Z."/>
            <person name="Xu P."/>
            <person name="Yang C."/>
        </authorList>
    </citation>
    <scope>NUCLEOTIDE SEQUENCE [LARGE SCALE GENOMIC DNA]</scope>
    <source>
        <strain evidence="2 3">5DNS001</strain>
    </source>
</reference>
<keyword evidence="1" id="KW-0812">Transmembrane</keyword>
<protein>
    <submittedName>
        <fullName evidence="2">Uncharacterized protein</fullName>
    </submittedName>
</protein>
<gene>
    <name evidence="2" type="ORF">ED312_15185</name>
</gene>
<sequence length="328" mass="37341">MSENTRQNHTSDEIDLGVLLQKIKDFFKWIIRGIYTVFLFYKKFAILLLILIVVGFVAGYFMDSSGSKTFKNEVIVVPNFGSVDYLYTSIQELEAKRQIGDISFFKEMGIDSVNYFSGIEIEPIVDIYSFLGENRTNLEAFKALKGDASTVGAMETAKNYKFHRITIYTKTRKNSSKVVSKILEFLNDNDYYNTVKNSLSQNLLSRIETNKNAVQYINDILKAQGNAKPEGLSPEDNLFFFRSEPQIGSMGGLVNSQQELFEEIDKLTVKATDADKVIKDVSVKINIPKKGITSSKKWLFPLVLFIAFSGIFLLIFLFRKMKEIATEE</sequence>
<keyword evidence="3" id="KW-1185">Reference proteome</keyword>
<keyword evidence="1" id="KW-1133">Transmembrane helix</keyword>
<dbReference type="RefSeq" id="WP_123216872.1">
    <property type="nucleotide sequence ID" value="NZ_RJTM01000105.1"/>
</dbReference>
<evidence type="ECO:0000313" key="3">
    <source>
        <dbReference type="Proteomes" id="UP000267469"/>
    </source>
</evidence>
<dbReference type="AlphaFoldDB" id="A0A3N0E6M8"/>
<evidence type="ECO:0000256" key="1">
    <source>
        <dbReference type="SAM" id="Phobius"/>
    </source>
</evidence>
<organism evidence="2 3">
    <name type="scientific">Sinomicrobium pectinilyticum</name>
    <dbReference type="NCBI Taxonomy" id="1084421"/>
    <lineage>
        <taxon>Bacteria</taxon>
        <taxon>Pseudomonadati</taxon>
        <taxon>Bacteroidota</taxon>
        <taxon>Flavobacteriia</taxon>
        <taxon>Flavobacteriales</taxon>
        <taxon>Flavobacteriaceae</taxon>
        <taxon>Sinomicrobium</taxon>
    </lineage>
</organism>
<dbReference type="Proteomes" id="UP000267469">
    <property type="component" value="Unassembled WGS sequence"/>
</dbReference>
<keyword evidence="1" id="KW-0472">Membrane</keyword>
<comment type="caution">
    <text evidence="2">The sequence shown here is derived from an EMBL/GenBank/DDBJ whole genome shotgun (WGS) entry which is preliminary data.</text>
</comment>
<dbReference type="EMBL" id="RJTM01000105">
    <property type="protein sequence ID" value="RNL83419.1"/>
    <property type="molecule type" value="Genomic_DNA"/>
</dbReference>
<feature type="transmembrane region" description="Helical" evidence="1">
    <location>
        <begin position="44"/>
        <end position="62"/>
    </location>
</feature>